<evidence type="ECO:0000313" key="5">
    <source>
        <dbReference type="EMBL" id="ORY69689.1"/>
    </source>
</evidence>
<organism evidence="5 6">
    <name type="scientific">Pseudomassariella vexata</name>
    <dbReference type="NCBI Taxonomy" id="1141098"/>
    <lineage>
        <taxon>Eukaryota</taxon>
        <taxon>Fungi</taxon>
        <taxon>Dikarya</taxon>
        <taxon>Ascomycota</taxon>
        <taxon>Pezizomycotina</taxon>
        <taxon>Sordariomycetes</taxon>
        <taxon>Xylariomycetidae</taxon>
        <taxon>Amphisphaeriales</taxon>
        <taxon>Pseudomassariaceae</taxon>
        <taxon>Pseudomassariella</taxon>
    </lineage>
</organism>
<evidence type="ECO:0000256" key="1">
    <source>
        <dbReference type="ARBA" id="ARBA00007830"/>
    </source>
</evidence>
<keyword evidence="6" id="KW-1185">Reference proteome</keyword>
<dbReference type="InterPro" id="IPR020472">
    <property type="entry name" value="WD40_PAC1"/>
</dbReference>
<accession>A0A1Y2EDN3</accession>
<dbReference type="InterPro" id="IPR036322">
    <property type="entry name" value="WD40_repeat_dom_sf"/>
</dbReference>
<dbReference type="STRING" id="1141098.A0A1Y2EDN3"/>
<keyword evidence="3" id="KW-0677">Repeat</keyword>
<dbReference type="PRINTS" id="PR00320">
    <property type="entry name" value="GPROTEINBRPT"/>
</dbReference>
<dbReference type="Pfam" id="PF00400">
    <property type="entry name" value="WD40"/>
    <property type="match status" value="3"/>
</dbReference>
<feature type="repeat" description="WD" evidence="4">
    <location>
        <begin position="24"/>
        <end position="57"/>
    </location>
</feature>
<dbReference type="PANTHER" id="PTHR10971">
    <property type="entry name" value="MRNA EXPORT FACTOR AND BUB3"/>
    <property type="match status" value="1"/>
</dbReference>
<comment type="caution">
    <text evidence="5">The sequence shown here is derived from an EMBL/GenBank/DDBJ whole genome shotgun (WGS) entry which is preliminary data.</text>
</comment>
<dbReference type="AlphaFoldDB" id="A0A1Y2EDN3"/>
<gene>
    <name evidence="5" type="ORF">BCR38DRAFT_480862</name>
</gene>
<dbReference type="FunFam" id="2.130.10.10:FF:000190">
    <property type="entry name" value="Nuclear pore complex subunit"/>
    <property type="match status" value="1"/>
</dbReference>
<reference evidence="5 6" key="1">
    <citation type="submission" date="2016-07" db="EMBL/GenBank/DDBJ databases">
        <title>Pervasive Adenine N6-methylation of Active Genes in Fungi.</title>
        <authorList>
            <consortium name="DOE Joint Genome Institute"/>
            <person name="Mondo S.J."/>
            <person name="Dannebaum R.O."/>
            <person name="Kuo R.C."/>
            <person name="Labutti K."/>
            <person name="Haridas S."/>
            <person name="Kuo A."/>
            <person name="Salamov A."/>
            <person name="Ahrendt S.R."/>
            <person name="Lipzen A."/>
            <person name="Sullivan W."/>
            <person name="Andreopoulos W.B."/>
            <person name="Clum A."/>
            <person name="Lindquist E."/>
            <person name="Daum C."/>
            <person name="Ramamoorthy G.K."/>
            <person name="Gryganskyi A."/>
            <person name="Culley D."/>
            <person name="Magnuson J.K."/>
            <person name="James T.Y."/>
            <person name="O'Malley M.A."/>
            <person name="Stajich J.E."/>
            <person name="Spatafora J.W."/>
            <person name="Visel A."/>
            <person name="Grigoriev I.V."/>
        </authorList>
    </citation>
    <scope>NUCLEOTIDE SEQUENCE [LARGE SCALE GENOMIC DNA]</scope>
    <source>
        <strain evidence="5 6">CBS 129021</strain>
    </source>
</reference>
<proteinExistence type="inferred from homology"/>
<dbReference type="OrthoDB" id="256303at2759"/>
<dbReference type="InterPro" id="IPR015943">
    <property type="entry name" value="WD40/YVTN_repeat-like_dom_sf"/>
</dbReference>
<sequence>MSFTRPRALATSAASPASKDLALPADAEDTISAVSWSPAANHLAAASWDGKMRVYDVAADGTGRGVAMLTAGGPVLSCDWAKDGSMALAGGADKKCHLLHVATGQQTAVGSHDAPIRGVRFVDVPGSNGPVIASGSWDKTVKFWDVRQPNPLASLTCAERVYAMDAKSRLLVIATAERHVHLVDLQNPTAFMRTTQSPLKHQTRAVTAFPDGTGWATASIEGRCAINAVDEKDTSVNFTFRCHREQPDAQRVTKVFAVNDVQFHPIYTTTFSTAGADGTYHFWDRIAHARLKGYPSVGASITTSAFNRDGTLYAYAVGYDWSQGHATNNPQYPNKLMLHSVSEEDAKPKKK</sequence>
<keyword evidence="2 4" id="KW-0853">WD repeat</keyword>
<dbReference type="SUPFAM" id="SSF50978">
    <property type="entry name" value="WD40 repeat-like"/>
    <property type="match status" value="1"/>
</dbReference>
<dbReference type="InterPro" id="IPR001680">
    <property type="entry name" value="WD40_rpt"/>
</dbReference>
<dbReference type="InterPro" id="IPR019775">
    <property type="entry name" value="WD40_repeat_CS"/>
</dbReference>
<evidence type="ECO:0000256" key="2">
    <source>
        <dbReference type="ARBA" id="ARBA00022574"/>
    </source>
</evidence>
<evidence type="ECO:0000313" key="6">
    <source>
        <dbReference type="Proteomes" id="UP000193689"/>
    </source>
</evidence>
<dbReference type="RefSeq" id="XP_040719639.1">
    <property type="nucleotide sequence ID" value="XM_040863316.1"/>
</dbReference>
<feature type="repeat" description="WD" evidence="4">
    <location>
        <begin position="109"/>
        <end position="154"/>
    </location>
</feature>
<dbReference type="PROSITE" id="PS00678">
    <property type="entry name" value="WD_REPEATS_1"/>
    <property type="match status" value="1"/>
</dbReference>
<dbReference type="PROSITE" id="PS50082">
    <property type="entry name" value="WD_REPEATS_2"/>
    <property type="match status" value="2"/>
</dbReference>
<dbReference type="EMBL" id="MCFJ01000002">
    <property type="protein sequence ID" value="ORY69689.1"/>
    <property type="molecule type" value="Genomic_DNA"/>
</dbReference>
<evidence type="ECO:0000256" key="4">
    <source>
        <dbReference type="PROSITE-ProRule" id="PRU00221"/>
    </source>
</evidence>
<dbReference type="Gene3D" id="2.130.10.10">
    <property type="entry name" value="YVTN repeat-like/Quinoprotein amine dehydrogenase"/>
    <property type="match status" value="1"/>
</dbReference>
<comment type="similarity">
    <text evidence="1">Belongs to the WD repeat rae1 family.</text>
</comment>
<name>A0A1Y2EDN3_9PEZI</name>
<protein>
    <submittedName>
        <fullName evidence="5">WD repeat domain-containing protein</fullName>
    </submittedName>
</protein>
<dbReference type="SMART" id="SM00320">
    <property type="entry name" value="WD40"/>
    <property type="match status" value="4"/>
</dbReference>
<dbReference type="GeneID" id="63779528"/>
<dbReference type="InParanoid" id="A0A1Y2EDN3"/>
<evidence type="ECO:0000256" key="3">
    <source>
        <dbReference type="ARBA" id="ARBA00022737"/>
    </source>
</evidence>
<dbReference type="Proteomes" id="UP000193689">
    <property type="component" value="Unassembled WGS sequence"/>
</dbReference>